<sequence length="101" mass="11785">MLRMQQQETKMSLNIVVETIEGFEHPAWDAVRHGPDRVIAAILTSLPSIEIRDYEGDQLLRPANFTLWKNAAPDDSEARSRYLELMKILETEPNYWLHLSY</sequence>
<dbReference type="EMBL" id="RJTH01000035">
    <property type="protein sequence ID" value="RUM17491.1"/>
    <property type="molecule type" value="Genomic_DNA"/>
</dbReference>
<evidence type="ECO:0000313" key="1">
    <source>
        <dbReference type="EMBL" id="RUM17491.1"/>
    </source>
</evidence>
<dbReference type="Proteomes" id="UP000278823">
    <property type="component" value="Unassembled WGS sequence"/>
</dbReference>
<reference evidence="2" key="1">
    <citation type="submission" date="2018-11" db="EMBL/GenBank/DDBJ databases">
        <title>Rhizobium chutanense sp. nov., isolated from root nodules of Phaseolus vulgaris in China.</title>
        <authorList>
            <person name="Huo Y."/>
        </authorList>
    </citation>
    <scope>NUCLEOTIDE SEQUENCE [LARGE SCALE GENOMIC DNA]</scope>
    <source>
        <strain evidence="2">CCBAU 65647</strain>
    </source>
</reference>
<proteinExistence type="predicted"/>
<comment type="caution">
    <text evidence="1">The sequence shown here is derived from an EMBL/GenBank/DDBJ whole genome shotgun (WGS) entry which is preliminary data.</text>
</comment>
<protein>
    <submittedName>
        <fullName evidence="1">Uncharacterized protein</fullName>
    </submittedName>
</protein>
<dbReference type="AlphaFoldDB" id="A0A3S0T7F6"/>
<accession>A0A3S0T7F6</accession>
<keyword evidence="2" id="KW-1185">Reference proteome</keyword>
<evidence type="ECO:0000313" key="2">
    <source>
        <dbReference type="Proteomes" id="UP000278823"/>
    </source>
</evidence>
<name>A0A3S0T7F6_9HYPH</name>
<organism evidence="1 2">
    <name type="scientific">Rhizobium vallis</name>
    <dbReference type="NCBI Taxonomy" id="634290"/>
    <lineage>
        <taxon>Bacteria</taxon>
        <taxon>Pseudomonadati</taxon>
        <taxon>Pseudomonadota</taxon>
        <taxon>Alphaproteobacteria</taxon>
        <taxon>Hyphomicrobiales</taxon>
        <taxon>Rhizobiaceae</taxon>
        <taxon>Rhizobium/Agrobacterium group</taxon>
        <taxon>Rhizobium</taxon>
    </lineage>
</organism>
<gene>
    <name evidence="1" type="ORF">EFQ99_34180</name>
</gene>